<dbReference type="SUPFAM" id="SSF158472">
    <property type="entry name" value="HAMP domain-like"/>
    <property type="match status" value="1"/>
</dbReference>
<reference evidence="8" key="1">
    <citation type="submission" date="2020-05" db="EMBL/GenBank/DDBJ databases">
        <authorList>
            <person name="Chiriac C."/>
            <person name="Salcher M."/>
            <person name="Ghai R."/>
            <person name="Kavagutti S V."/>
        </authorList>
    </citation>
    <scope>NUCLEOTIDE SEQUENCE</scope>
</reference>
<evidence type="ECO:0000313" key="8">
    <source>
        <dbReference type="EMBL" id="CAB4566896.1"/>
    </source>
</evidence>
<feature type="transmembrane region" description="Helical" evidence="2">
    <location>
        <begin position="22"/>
        <end position="42"/>
    </location>
</feature>
<dbReference type="Gene3D" id="3.30.70.270">
    <property type="match status" value="1"/>
</dbReference>
<dbReference type="CDD" id="cd01948">
    <property type="entry name" value="EAL"/>
    <property type="match status" value="1"/>
</dbReference>
<feature type="domain" description="GGDEF" evidence="7">
    <location>
        <begin position="601"/>
        <end position="732"/>
    </location>
</feature>
<dbReference type="Pfam" id="PF00563">
    <property type="entry name" value="EAL"/>
    <property type="match status" value="1"/>
</dbReference>
<dbReference type="InterPro" id="IPR013767">
    <property type="entry name" value="PAS_fold"/>
</dbReference>
<dbReference type="InterPro" id="IPR001633">
    <property type="entry name" value="EAL_dom"/>
</dbReference>
<dbReference type="SUPFAM" id="SSF141868">
    <property type="entry name" value="EAL domain-like"/>
    <property type="match status" value="1"/>
</dbReference>
<dbReference type="InterPro" id="IPR043128">
    <property type="entry name" value="Rev_trsase/Diguanyl_cyclase"/>
</dbReference>
<gene>
    <name evidence="8" type="ORF">UFOPK1493_02149</name>
</gene>
<dbReference type="InterPro" id="IPR000014">
    <property type="entry name" value="PAS"/>
</dbReference>
<dbReference type="CDD" id="cd01949">
    <property type="entry name" value="GGDEF"/>
    <property type="match status" value="1"/>
</dbReference>
<dbReference type="SUPFAM" id="SSF55073">
    <property type="entry name" value="Nucleotide cyclase"/>
    <property type="match status" value="1"/>
</dbReference>
<evidence type="ECO:0000256" key="2">
    <source>
        <dbReference type="SAM" id="Phobius"/>
    </source>
</evidence>
<keyword evidence="2" id="KW-0472">Membrane</keyword>
<organism evidence="8">
    <name type="scientific">freshwater metagenome</name>
    <dbReference type="NCBI Taxonomy" id="449393"/>
    <lineage>
        <taxon>unclassified sequences</taxon>
        <taxon>metagenomes</taxon>
        <taxon>ecological metagenomes</taxon>
    </lineage>
</organism>
<dbReference type="InterPro" id="IPR029787">
    <property type="entry name" value="Nucleotide_cyclase"/>
</dbReference>
<dbReference type="PROSITE" id="PS50885">
    <property type="entry name" value="HAMP"/>
    <property type="match status" value="1"/>
</dbReference>
<dbReference type="PROSITE" id="PS50113">
    <property type="entry name" value="PAC"/>
    <property type="match status" value="1"/>
</dbReference>
<dbReference type="PROSITE" id="PS50883">
    <property type="entry name" value="EAL"/>
    <property type="match status" value="1"/>
</dbReference>
<dbReference type="Gene3D" id="3.20.20.450">
    <property type="entry name" value="EAL domain"/>
    <property type="match status" value="1"/>
</dbReference>
<keyword evidence="2" id="KW-1133">Transmembrane helix</keyword>
<feature type="domain" description="PAS" evidence="3">
    <location>
        <begin position="454"/>
        <end position="534"/>
    </location>
</feature>
<keyword evidence="2" id="KW-0812">Transmembrane</keyword>
<dbReference type="EMBL" id="CAEZSR010000079">
    <property type="protein sequence ID" value="CAB4566896.1"/>
    <property type="molecule type" value="Genomic_DNA"/>
</dbReference>
<feature type="domain" description="HAMP" evidence="6">
    <location>
        <begin position="357"/>
        <end position="410"/>
    </location>
</feature>
<feature type="transmembrane region" description="Helical" evidence="2">
    <location>
        <begin position="337"/>
        <end position="360"/>
    </location>
</feature>
<dbReference type="PANTHER" id="PTHR44757:SF2">
    <property type="entry name" value="BIOFILM ARCHITECTURE MAINTENANCE PROTEIN MBAA"/>
    <property type="match status" value="1"/>
</dbReference>
<dbReference type="GO" id="GO:0016020">
    <property type="term" value="C:membrane"/>
    <property type="evidence" value="ECO:0007669"/>
    <property type="project" value="InterPro"/>
</dbReference>
<dbReference type="InterPro" id="IPR000700">
    <property type="entry name" value="PAS-assoc_C"/>
</dbReference>
<dbReference type="InterPro" id="IPR003660">
    <property type="entry name" value="HAMP_dom"/>
</dbReference>
<evidence type="ECO:0000259" key="6">
    <source>
        <dbReference type="PROSITE" id="PS50885"/>
    </source>
</evidence>
<name>A0A6J6DTT2_9ZZZZ</name>
<proteinExistence type="predicted"/>
<dbReference type="SMART" id="SM00052">
    <property type="entry name" value="EAL"/>
    <property type="match status" value="1"/>
</dbReference>
<protein>
    <submittedName>
        <fullName evidence="8">Unannotated protein</fullName>
    </submittedName>
</protein>
<feature type="region of interest" description="Disordered" evidence="1">
    <location>
        <begin position="1002"/>
        <end position="1029"/>
    </location>
</feature>
<evidence type="ECO:0000259" key="5">
    <source>
        <dbReference type="PROSITE" id="PS50883"/>
    </source>
</evidence>
<dbReference type="Gene3D" id="6.10.340.10">
    <property type="match status" value="1"/>
</dbReference>
<dbReference type="SMART" id="SM00304">
    <property type="entry name" value="HAMP"/>
    <property type="match status" value="1"/>
</dbReference>
<dbReference type="AlphaFoldDB" id="A0A6J6DTT2"/>
<dbReference type="GO" id="GO:0007165">
    <property type="term" value="P:signal transduction"/>
    <property type="evidence" value="ECO:0007669"/>
    <property type="project" value="InterPro"/>
</dbReference>
<dbReference type="Gene3D" id="3.30.450.20">
    <property type="entry name" value="PAS domain"/>
    <property type="match status" value="2"/>
</dbReference>
<dbReference type="PROSITE" id="PS50112">
    <property type="entry name" value="PAS"/>
    <property type="match status" value="1"/>
</dbReference>
<dbReference type="InterPro" id="IPR035919">
    <property type="entry name" value="EAL_sf"/>
</dbReference>
<dbReference type="SMART" id="SM00267">
    <property type="entry name" value="GGDEF"/>
    <property type="match status" value="1"/>
</dbReference>
<dbReference type="NCBIfam" id="TIGR00229">
    <property type="entry name" value="sensory_box"/>
    <property type="match status" value="2"/>
</dbReference>
<feature type="domain" description="PAC" evidence="4">
    <location>
        <begin position="508"/>
        <end position="558"/>
    </location>
</feature>
<evidence type="ECO:0000259" key="7">
    <source>
        <dbReference type="PROSITE" id="PS50887"/>
    </source>
</evidence>
<evidence type="ECO:0000259" key="4">
    <source>
        <dbReference type="PROSITE" id="PS50113"/>
    </source>
</evidence>
<dbReference type="PANTHER" id="PTHR44757">
    <property type="entry name" value="DIGUANYLATE CYCLASE DGCP"/>
    <property type="match status" value="1"/>
</dbReference>
<evidence type="ECO:0000256" key="1">
    <source>
        <dbReference type="SAM" id="MobiDB-lite"/>
    </source>
</evidence>
<evidence type="ECO:0000259" key="3">
    <source>
        <dbReference type="PROSITE" id="PS50112"/>
    </source>
</evidence>
<accession>A0A6J6DTT2</accession>
<dbReference type="Pfam" id="PF00990">
    <property type="entry name" value="GGDEF"/>
    <property type="match status" value="1"/>
</dbReference>
<dbReference type="NCBIfam" id="TIGR00254">
    <property type="entry name" value="GGDEF"/>
    <property type="match status" value="1"/>
</dbReference>
<dbReference type="InterPro" id="IPR052155">
    <property type="entry name" value="Biofilm_reg_signaling"/>
</dbReference>
<feature type="domain" description="EAL" evidence="5">
    <location>
        <begin position="741"/>
        <end position="996"/>
    </location>
</feature>
<sequence>MLDGRGTAVSTDAPRRSWGGSLVARLLAIALVPLLAVGRVGWTELRDEQRIACAATSLVELTALERDVTAVLAPAYIEYLAHVGLATIDSFGIDRATVSQLTGVDYDQVYRSNAELLDEVLDAVIARHQGVRLPGPRLLGDVLRDVERRLTDLRRQTETRAGDTEFADRVFADLSAALEEAVDVVQDDLDVRNVPADLIRFRAEIRALRWTLTTAGDAAESVLATVTRSGDHLDAVTSALAAHRQAAAQFAELLPPDQARGLVGVVAGVPDPRDDIPTGFVDLETFVVELATTFSAHVLDEIDYLRALARWADGYYAEVAAEVEDQSVAAEQSVREFMVGLALVLLVVIVAVAVVAQSLLRPLLRLGRHATRLARGDLDLPPLPERGPRDLRHLTHTVNAMHETLLAVDRQAAALASGRLHDPVLRQTSPGRLGESIRRSVARLAQVTTRLHESEQRASAIVSHAAVAIWTIDEQGRVVSANAAAQRALGRPEEAQVGRRLTGSVASLVGEHEIVRPDGTRVWLDVDQTVVDAGGHRLRTVIGEDITERKEFERRLAHQARHDVLTGLANRFAVLERLHQRTDEITAAAADPLIAGVPPTTATMVLFIDVDGFKTVNDTRGHAVGDQVLAEVGRRLRSAVRSGALVGRLGGDEFVVVADLFGEVGAVALGRRLIEHVEQPFEIDGSLFAISASVGVSAIAPGDAPLDVLHRADAAVYHAKHHGRGRVEVYDEALQARVEERAEMALAMRDAIARGELVMHLQPIVDLATLRPIGAEALARWCRPGYGNVSPTEFVAVAENSSLIIELTRLMLSEACGRLAAWRRADPDCSLRISVNLSSRHLVDGDLVGDLAEAITASGADPRMLELELTETQLLADFDTARRVLETVRASGVTVAVDDFGTGFSSMAYLRQLQVDAIKVDRSFVAGAGQHGFDSTAIDAMVNFGRVLGVEVVAEGVETHEQLEFVRSRGCTRAQGYLFGRPMPPAEAEEVLGISPSVPALAAGPTRTSGDGAAGAAPTVALHAGNAER</sequence>
<dbReference type="GO" id="GO:0006355">
    <property type="term" value="P:regulation of DNA-templated transcription"/>
    <property type="evidence" value="ECO:0007669"/>
    <property type="project" value="InterPro"/>
</dbReference>
<dbReference type="Pfam" id="PF00989">
    <property type="entry name" value="PAS"/>
    <property type="match status" value="1"/>
</dbReference>
<dbReference type="SUPFAM" id="SSF55785">
    <property type="entry name" value="PYP-like sensor domain (PAS domain)"/>
    <property type="match status" value="1"/>
</dbReference>
<dbReference type="InterPro" id="IPR000160">
    <property type="entry name" value="GGDEF_dom"/>
</dbReference>
<dbReference type="Pfam" id="PF00672">
    <property type="entry name" value="HAMP"/>
    <property type="match status" value="1"/>
</dbReference>
<dbReference type="PROSITE" id="PS50887">
    <property type="entry name" value="GGDEF"/>
    <property type="match status" value="1"/>
</dbReference>
<dbReference type="InterPro" id="IPR035965">
    <property type="entry name" value="PAS-like_dom_sf"/>
</dbReference>